<keyword evidence="2" id="KW-0413">Isomerase</keyword>
<dbReference type="AlphaFoldDB" id="A0A5B8THI4"/>
<proteinExistence type="predicted"/>
<evidence type="ECO:0000256" key="1">
    <source>
        <dbReference type="SAM" id="Phobius"/>
    </source>
</evidence>
<accession>A0A5B8THI4</accession>
<gene>
    <name evidence="2" type="ORF">FGL77_10625</name>
</gene>
<feature type="transmembrane region" description="Helical" evidence="1">
    <location>
        <begin position="6"/>
        <end position="21"/>
    </location>
</feature>
<reference evidence="2 3" key="1">
    <citation type="submission" date="2019-06" db="EMBL/GenBank/DDBJ databases">
        <title>Genome analyses of bacteria isolated from kimchi.</title>
        <authorList>
            <person name="Lee S."/>
            <person name="Ahn S."/>
            <person name="Roh S."/>
        </authorList>
    </citation>
    <scope>NUCLEOTIDE SEQUENCE [LARGE SCALE GENOMIC DNA]</scope>
    <source>
        <strain evidence="2 3">CBA3616</strain>
    </source>
</reference>
<sequence>MKSFLFFTFILFVIIIIYLVLKKSKLKNMNCNNDEQQNISISPSLTVEDDKPFEIPITLDLISERTLDERKLYEIKDSNVIARISETIPALTNIVARTVTNKGLQSVGEVYRVIIPSGATLSKSKNMEGAVRGFYSNGKGIAGQANLVKVNPAQLSKASKVANGVASVMNVASLVVGQYYMSEVNDKLQTMNKSISEIGDFQQREFKSKIFSLITRVGKISKFSSDILENDELRNRMLNSLDSIEGEVTQLLQQVNITIDDLSTHNKQIDFKTYSEKINEFNKLVTYQKVLVSLLEEISKLTYSLNRGAIKAEICYSMFNGYMNQSNDSLAKLKLWHDNQTKYLGIDIDNHRIKKYGFEGALGKAQGLFNKDLEYKPLDENIEEKIISQTFNKRLETAHPDEVLNKDIEIITKEGKLYYLK</sequence>
<evidence type="ECO:0000313" key="2">
    <source>
        <dbReference type="EMBL" id="QEA53690.1"/>
    </source>
</evidence>
<keyword evidence="1" id="KW-1133">Transmembrane helix</keyword>
<name>A0A5B8THI4_9LACO</name>
<dbReference type="RefSeq" id="WP_146990038.1">
    <property type="nucleotide sequence ID" value="NZ_CP042392.1"/>
</dbReference>
<keyword evidence="1" id="KW-0812">Transmembrane</keyword>
<dbReference type="EMBL" id="CP042392">
    <property type="protein sequence ID" value="QEA53690.1"/>
    <property type="molecule type" value="Genomic_DNA"/>
</dbReference>
<dbReference type="Proteomes" id="UP000321772">
    <property type="component" value="Chromosome"/>
</dbReference>
<organism evidence="2 3">
    <name type="scientific">Loigolactobacillus coryniformis</name>
    <dbReference type="NCBI Taxonomy" id="1610"/>
    <lineage>
        <taxon>Bacteria</taxon>
        <taxon>Bacillati</taxon>
        <taxon>Bacillota</taxon>
        <taxon>Bacilli</taxon>
        <taxon>Lactobacillales</taxon>
        <taxon>Lactobacillaceae</taxon>
        <taxon>Loigolactobacillus</taxon>
    </lineage>
</organism>
<dbReference type="GO" id="GO:0016853">
    <property type="term" value="F:isomerase activity"/>
    <property type="evidence" value="ECO:0007669"/>
    <property type="project" value="UniProtKB-KW"/>
</dbReference>
<keyword evidence="1" id="KW-0472">Membrane</keyword>
<protein>
    <submittedName>
        <fullName evidence="2">Topoisomerase IV</fullName>
    </submittedName>
</protein>
<evidence type="ECO:0000313" key="3">
    <source>
        <dbReference type="Proteomes" id="UP000321772"/>
    </source>
</evidence>